<keyword evidence="4" id="KW-1185">Reference proteome</keyword>
<name>A0A3M0IRW8_HIRRU</name>
<reference evidence="3 4" key="1">
    <citation type="submission" date="2018-07" db="EMBL/GenBank/DDBJ databases">
        <title>A high quality draft genome assembly of the barn swallow (H. rustica rustica).</title>
        <authorList>
            <person name="Formenti G."/>
            <person name="Chiara M."/>
            <person name="Poveda L."/>
            <person name="Francoijs K.-J."/>
            <person name="Bonisoli-Alquati A."/>
            <person name="Canova L."/>
            <person name="Gianfranceschi L."/>
            <person name="Horner D.S."/>
            <person name="Saino N."/>
        </authorList>
    </citation>
    <scope>NUCLEOTIDE SEQUENCE [LARGE SCALE GENOMIC DNA]</scope>
    <source>
        <strain evidence="3">Chelidonia</strain>
        <tissue evidence="3">Blood</tissue>
    </source>
</reference>
<evidence type="ECO:0000313" key="3">
    <source>
        <dbReference type="EMBL" id="RMB91262.1"/>
    </source>
</evidence>
<evidence type="ECO:0000313" key="4">
    <source>
        <dbReference type="Proteomes" id="UP000269221"/>
    </source>
</evidence>
<keyword evidence="2" id="KW-0732">Signal</keyword>
<evidence type="ECO:0000256" key="2">
    <source>
        <dbReference type="SAM" id="SignalP"/>
    </source>
</evidence>
<feature type="chain" id="PRO_5018036464" evidence="2">
    <location>
        <begin position="27"/>
        <end position="127"/>
    </location>
</feature>
<comment type="caution">
    <text evidence="3">The sequence shown here is derived from an EMBL/GenBank/DDBJ whole genome shotgun (WGS) entry which is preliminary data.</text>
</comment>
<dbReference type="EMBL" id="QRBI01000238">
    <property type="protein sequence ID" value="RMB91262.1"/>
    <property type="molecule type" value="Genomic_DNA"/>
</dbReference>
<dbReference type="Proteomes" id="UP000269221">
    <property type="component" value="Unassembled WGS sequence"/>
</dbReference>
<protein>
    <submittedName>
        <fullName evidence="3">Uncharacterized protein</fullName>
    </submittedName>
</protein>
<evidence type="ECO:0000256" key="1">
    <source>
        <dbReference type="SAM" id="MobiDB-lite"/>
    </source>
</evidence>
<dbReference type="STRING" id="333673.A0A3M0IRW8"/>
<accession>A0A3M0IRW8</accession>
<sequence>MPHLWPALRRVLWEYWAALLVGGFWGQSSHGMPHVIRIVRTGMRPLAALTAATGTPHLAMTPDGYARPLSRPGGEQTASLNSAAPRRAGTHVIPKITELVLQNPNSIRDVEVYGERTSVAVGGFPPL</sequence>
<proteinExistence type="predicted"/>
<dbReference type="AlphaFoldDB" id="A0A3M0IRW8"/>
<organism evidence="3 4">
    <name type="scientific">Hirundo rustica rustica</name>
    <dbReference type="NCBI Taxonomy" id="333673"/>
    <lineage>
        <taxon>Eukaryota</taxon>
        <taxon>Metazoa</taxon>
        <taxon>Chordata</taxon>
        <taxon>Craniata</taxon>
        <taxon>Vertebrata</taxon>
        <taxon>Euteleostomi</taxon>
        <taxon>Archelosauria</taxon>
        <taxon>Archosauria</taxon>
        <taxon>Dinosauria</taxon>
        <taxon>Saurischia</taxon>
        <taxon>Theropoda</taxon>
        <taxon>Coelurosauria</taxon>
        <taxon>Aves</taxon>
        <taxon>Neognathae</taxon>
        <taxon>Neoaves</taxon>
        <taxon>Telluraves</taxon>
        <taxon>Australaves</taxon>
        <taxon>Passeriformes</taxon>
        <taxon>Sylvioidea</taxon>
        <taxon>Hirundinidae</taxon>
        <taxon>Hirundo</taxon>
    </lineage>
</organism>
<feature type="signal peptide" evidence="2">
    <location>
        <begin position="1"/>
        <end position="26"/>
    </location>
</feature>
<gene>
    <name evidence="3" type="ORF">DUI87_32400</name>
</gene>
<feature type="region of interest" description="Disordered" evidence="1">
    <location>
        <begin position="68"/>
        <end position="87"/>
    </location>
</feature>